<comment type="subcellular location">
    <subcellularLocation>
        <location evidence="4">Endoplasmic reticulum membrane</location>
        <topology evidence="4">Peripheral membrane protein</topology>
    </subcellularLocation>
    <subcellularLocation>
        <location evidence="3">Microsome membrane</location>
        <topology evidence="3">Peripheral membrane protein</topology>
    </subcellularLocation>
</comment>
<evidence type="ECO:0000256" key="13">
    <source>
        <dbReference type="ARBA" id="ARBA00023136"/>
    </source>
</evidence>
<keyword evidence="6 14" id="KW-0349">Heme</keyword>
<keyword evidence="12 15" id="KW-0503">Monooxygenase</keyword>
<dbReference type="InterPro" id="IPR017972">
    <property type="entry name" value="Cyt_P450_CS"/>
</dbReference>
<comment type="caution">
    <text evidence="17">The sequence shown here is derived from an EMBL/GenBank/DDBJ whole genome shotgun (WGS) entry which is preliminary data.</text>
</comment>
<keyword evidence="8" id="KW-0256">Endoplasmic reticulum</keyword>
<dbReference type="GO" id="GO:0005506">
    <property type="term" value="F:iron ion binding"/>
    <property type="evidence" value="ECO:0007669"/>
    <property type="project" value="InterPro"/>
</dbReference>
<keyword evidence="16" id="KW-1133">Transmembrane helix</keyword>
<organism evidence="17 18">
    <name type="scientific">Aphidius gifuensis</name>
    <name type="common">Parasitoid wasp</name>
    <dbReference type="NCBI Taxonomy" id="684658"/>
    <lineage>
        <taxon>Eukaryota</taxon>
        <taxon>Metazoa</taxon>
        <taxon>Ecdysozoa</taxon>
        <taxon>Arthropoda</taxon>
        <taxon>Hexapoda</taxon>
        <taxon>Insecta</taxon>
        <taxon>Pterygota</taxon>
        <taxon>Neoptera</taxon>
        <taxon>Endopterygota</taxon>
        <taxon>Hymenoptera</taxon>
        <taxon>Apocrita</taxon>
        <taxon>Ichneumonoidea</taxon>
        <taxon>Braconidae</taxon>
        <taxon>Aphidiinae</taxon>
        <taxon>Aphidius</taxon>
    </lineage>
</organism>
<evidence type="ECO:0000256" key="1">
    <source>
        <dbReference type="ARBA" id="ARBA00001971"/>
    </source>
</evidence>
<dbReference type="InterPro" id="IPR036396">
    <property type="entry name" value="Cyt_P450_sf"/>
</dbReference>
<dbReference type="InterPro" id="IPR001128">
    <property type="entry name" value="Cyt_P450"/>
</dbReference>
<dbReference type="Pfam" id="PF00067">
    <property type="entry name" value="p450"/>
    <property type="match status" value="1"/>
</dbReference>
<dbReference type="InterPro" id="IPR002401">
    <property type="entry name" value="Cyt_P450_E_grp-I"/>
</dbReference>
<evidence type="ECO:0000256" key="12">
    <source>
        <dbReference type="ARBA" id="ARBA00023033"/>
    </source>
</evidence>
<evidence type="ECO:0000256" key="14">
    <source>
        <dbReference type="PIRSR" id="PIRSR602401-1"/>
    </source>
</evidence>
<comment type="cofactor">
    <cofactor evidence="1 14">
        <name>heme</name>
        <dbReference type="ChEBI" id="CHEBI:30413"/>
    </cofactor>
</comment>
<dbReference type="PANTHER" id="PTHR24291:SF189">
    <property type="entry name" value="CYTOCHROME P450 4C3-RELATED"/>
    <property type="match status" value="1"/>
</dbReference>
<keyword evidence="16" id="KW-0812">Transmembrane</keyword>
<sequence>MFIFVILTSKYGTLMILGSIILGIIYWWNEIINFVKIQITIYKFARSLPGPRALPLIGNALSFINTDDTVDILAEWSRKISKTYRVYFGPVLKIVLTDPRDIEILFASPNGEEKDSLYDLMRTIVKNSMINSKGVQYRSHKKLVMPIVNGKPLSIFVEKGNKFSRKFVEVLNDKVGKEEFDMHHIMAPCVCDLVFETLYGVPGEAQNGKPNIFVYGVEKLLHILHQRMVTFWLYPNFIFKFSKIGKSWFSIGRNVSKFLYNMIDEKKREWNDSKKLGIEPNVPVALCDKIIDHIMKTNSWTDRELHDELTTIFIGSHDTMVGVGSFVFLMLAMYPEIQDKVRQEIESIAGNEIVTYDMCTDMKYMDMVIRETMRLFPAGPFLPRKITGDIKLATCTIPKGCSVIVLAYAVHRDPDYWPEPNKFNPENHTVENTKARHPSAFLPFSGGIRACPGYKYGMALLKVIITDVVRNYKLSTTTTMESIKLNAHISVRSRNGINISITKIKP</sequence>
<evidence type="ECO:0000256" key="3">
    <source>
        <dbReference type="ARBA" id="ARBA00004174"/>
    </source>
</evidence>
<evidence type="ECO:0000256" key="11">
    <source>
        <dbReference type="ARBA" id="ARBA00023004"/>
    </source>
</evidence>
<dbReference type="GO" id="GO:0004497">
    <property type="term" value="F:monooxygenase activity"/>
    <property type="evidence" value="ECO:0007669"/>
    <property type="project" value="UniProtKB-KW"/>
</dbReference>
<dbReference type="Proteomes" id="UP000639338">
    <property type="component" value="Unassembled WGS sequence"/>
</dbReference>
<dbReference type="AlphaFoldDB" id="A0A834XRJ6"/>
<evidence type="ECO:0000256" key="2">
    <source>
        <dbReference type="ARBA" id="ARBA00003690"/>
    </source>
</evidence>
<dbReference type="Gene3D" id="1.10.630.10">
    <property type="entry name" value="Cytochrome P450"/>
    <property type="match status" value="1"/>
</dbReference>
<dbReference type="SUPFAM" id="SSF48264">
    <property type="entry name" value="Cytochrome P450"/>
    <property type="match status" value="1"/>
</dbReference>
<evidence type="ECO:0000256" key="5">
    <source>
        <dbReference type="ARBA" id="ARBA00010617"/>
    </source>
</evidence>
<evidence type="ECO:0000256" key="15">
    <source>
        <dbReference type="RuleBase" id="RU000461"/>
    </source>
</evidence>
<comment type="function">
    <text evidence="2">May be involved in the metabolism of insect hormones and in the breakdown of synthetic insecticides.</text>
</comment>
<evidence type="ECO:0000256" key="9">
    <source>
        <dbReference type="ARBA" id="ARBA00022848"/>
    </source>
</evidence>
<evidence type="ECO:0000256" key="7">
    <source>
        <dbReference type="ARBA" id="ARBA00022723"/>
    </source>
</evidence>
<evidence type="ECO:0000256" key="6">
    <source>
        <dbReference type="ARBA" id="ARBA00022617"/>
    </source>
</evidence>
<evidence type="ECO:0000256" key="4">
    <source>
        <dbReference type="ARBA" id="ARBA00004406"/>
    </source>
</evidence>
<proteinExistence type="inferred from homology"/>
<feature type="binding site" description="axial binding residue" evidence="14">
    <location>
        <position position="451"/>
    </location>
    <ligand>
        <name>heme</name>
        <dbReference type="ChEBI" id="CHEBI:30413"/>
    </ligand>
    <ligandPart>
        <name>Fe</name>
        <dbReference type="ChEBI" id="CHEBI:18248"/>
    </ligandPart>
</feature>
<dbReference type="GO" id="GO:0016705">
    <property type="term" value="F:oxidoreductase activity, acting on paired donors, with incorporation or reduction of molecular oxygen"/>
    <property type="evidence" value="ECO:0007669"/>
    <property type="project" value="InterPro"/>
</dbReference>
<keyword evidence="13 16" id="KW-0472">Membrane</keyword>
<keyword evidence="7 14" id="KW-0479">Metal-binding</keyword>
<dbReference type="GO" id="GO:0005789">
    <property type="term" value="C:endoplasmic reticulum membrane"/>
    <property type="evidence" value="ECO:0007669"/>
    <property type="project" value="UniProtKB-SubCell"/>
</dbReference>
<keyword evidence="9" id="KW-0492">Microsome</keyword>
<protein>
    <recommendedName>
        <fullName evidence="19">Cytochrome P450</fullName>
    </recommendedName>
</protein>
<keyword evidence="10 15" id="KW-0560">Oxidoreductase</keyword>
<evidence type="ECO:0000313" key="17">
    <source>
        <dbReference type="EMBL" id="KAF7989521.1"/>
    </source>
</evidence>
<keyword evidence="18" id="KW-1185">Reference proteome</keyword>
<feature type="transmembrane region" description="Helical" evidence="16">
    <location>
        <begin position="12"/>
        <end position="29"/>
    </location>
</feature>
<dbReference type="GO" id="GO:0020037">
    <property type="term" value="F:heme binding"/>
    <property type="evidence" value="ECO:0007669"/>
    <property type="project" value="InterPro"/>
</dbReference>
<gene>
    <name evidence="17" type="ORF">HCN44_008195</name>
</gene>
<evidence type="ECO:0008006" key="19">
    <source>
        <dbReference type="Google" id="ProtNLM"/>
    </source>
</evidence>
<keyword evidence="11 14" id="KW-0408">Iron</keyword>
<dbReference type="PANTHER" id="PTHR24291">
    <property type="entry name" value="CYTOCHROME P450 FAMILY 4"/>
    <property type="match status" value="1"/>
</dbReference>
<dbReference type="OrthoDB" id="1470350at2759"/>
<dbReference type="PRINTS" id="PR00463">
    <property type="entry name" value="EP450I"/>
</dbReference>
<dbReference type="EMBL" id="JACMRX010000005">
    <property type="protein sequence ID" value="KAF7989521.1"/>
    <property type="molecule type" value="Genomic_DNA"/>
</dbReference>
<reference evidence="17 18" key="1">
    <citation type="submission" date="2020-08" db="EMBL/GenBank/DDBJ databases">
        <title>Aphidius gifuensis genome sequencing and assembly.</title>
        <authorList>
            <person name="Du Z."/>
        </authorList>
    </citation>
    <scope>NUCLEOTIDE SEQUENCE [LARGE SCALE GENOMIC DNA]</scope>
    <source>
        <strain evidence="17">YNYX2018</strain>
        <tissue evidence="17">Adults</tissue>
    </source>
</reference>
<evidence type="ECO:0000256" key="10">
    <source>
        <dbReference type="ARBA" id="ARBA00023002"/>
    </source>
</evidence>
<name>A0A834XRJ6_APHGI</name>
<evidence type="ECO:0000313" key="18">
    <source>
        <dbReference type="Proteomes" id="UP000639338"/>
    </source>
</evidence>
<evidence type="ECO:0000256" key="8">
    <source>
        <dbReference type="ARBA" id="ARBA00022824"/>
    </source>
</evidence>
<evidence type="ECO:0000256" key="16">
    <source>
        <dbReference type="SAM" id="Phobius"/>
    </source>
</evidence>
<accession>A0A834XRJ6</accession>
<comment type="similarity">
    <text evidence="5 15">Belongs to the cytochrome P450 family.</text>
</comment>
<dbReference type="PROSITE" id="PS00086">
    <property type="entry name" value="CYTOCHROME_P450"/>
    <property type="match status" value="1"/>
</dbReference>
<dbReference type="InterPro" id="IPR050196">
    <property type="entry name" value="Cytochrome_P450_Monoox"/>
</dbReference>